<proteinExistence type="predicted"/>
<dbReference type="AlphaFoldDB" id="A0AAV4SXB0"/>
<reference evidence="1 2" key="1">
    <citation type="submission" date="2021-06" db="EMBL/GenBank/DDBJ databases">
        <title>Caerostris darwini draft genome.</title>
        <authorList>
            <person name="Kono N."/>
            <person name="Arakawa K."/>
        </authorList>
    </citation>
    <scope>NUCLEOTIDE SEQUENCE [LARGE SCALE GENOMIC DNA]</scope>
</reference>
<keyword evidence="2" id="KW-1185">Reference proteome</keyword>
<sequence length="90" mass="10293">MLNAREELSFSRAAAISADDKRMGTKLRHFESHIVLFFDEYVFLIHLHNASVMPNGWCRSLFEAVLLLLDFANVCSRLPSPLKPDQAMEL</sequence>
<organism evidence="1 2">
    <name type="scientific">Caerostris darwini</name>
    <dbReference type="NCBI Taxonomy" id="1538125"/>
    <lineage>
        <taxon>Eukaryota</taxon>
        <taxon>Metazoa</taxon>
        <taxon>Ecdysozoa</taxon>
        <taxon>Arthropoda</taxon>
        <taxon>Chelicerata</taxon>
        <taxon>Arachnida</taxon>
        <taxon>Araneae</taxon>
        <taxon>Araneomorphae</taxon>
        <taxon>Entelegynae</taxon>
        <taxon>Araneoidea</taxon>
        <taxon>Araneidae</taxon>
        <taxon>Caerostris</taxon>
    </lineage>
</organism>
<dbReference type="Proteomes" id="UP001054837">
    <property type="component" value="Unassembled WGS sequence"/>
</dbReference>
<accession>A0AAV4SXB0</accession>
<dbReference type="EMBL" id="BPLQ01008522">
    <property type="protein sequence ID" value="GIY37891.1"/>
    <property type="molecule type" value="Genomic_DNA"/>
</dbReference>
<evidence type="ECO:0000313" key="2">
    <source>
        <dbReference type="Proteomes" id="UP001054837"/>
    </source>
</evidence>
<protein>
    <submittedName>
        <fullName evidence="1">Uncharacterized protein</fullName>
    </submittedName>
</protein>
<comment type="caution">
    <text evidence="1">The sequence shown here is derived from an EMBL/GenBank/DDBJ whole genome shotgun (WGS) entry which is preliminary data.</text>
</comment>
<gene>
    <name evidence="1" type="ORF">CDAR_57561</name>
</gene>
<name>A0AAV4SXB0_9ARAC</name>
<evidence type="ECO:0000313" key="1">
    <source>
        <dbReference type="EMBL" id="GIY37891.1"/>
    </source>
</evidence>